<dbReference type="InterPro" id="IPR035426">
    <property type="entry name" value="Gemin2/Brr1"/>
</dbReference>
<dbReference type="PRINTS" id="PR02039">
    <property type="entry name" value="SPLICEFRBRR1"/>
</dbReference>
<dbReference type="FunCoup" id="G8ZS86">
    <property type="interactions" value="133"/>
</dbReference>
<sequence>MESQNGQSVDSVFGQTPAFALNDEQVDPAVVEYLNSVRQEALRTSAVKVSEVKRHAADIYDEDDIAVKRAKPSTKSLESIENLNSRMDDWLSWFENAKKTVLYDSPLPQRHTEESMNLLLNYLKQYLSGRAEEKGFVSHLLRVLKDLPEAEEDDAFELDEGWAESVVKRLRNKRIEGIEDITMIISNDDSTTPMGFKQWYQYMQQNEPSQAAFGQIINTKNIWVLIQYMTQEWIKIISKFKKPPQAIRFSNWLLYILFNVPENLTADYTSSLRSLGKKCQAIIRSDLESNTEGNVKRQALLLKNSLPSSLKDLGVRTPPGDLDVLLLSLYVIAIIYRQKDLINWNTTLQVSR</sequence>
<dbReference type="EMBL" id="HE616744">
    <property type="protein sequence ID" value="CCE91378.1"/>
    <property type="molecule type" value="Genomic_DNA"/>
</dbReference>
<dbReference type="InterPro" id="IPR023251">
    <property type="entry name" value="Brr1"/>
</dbReference>
<proteinExistence type="predicted"/>
<dbReference type="GO" id="GO:0000387">
    <property type="term" value="P:spliceosomal snRNP assembly"/>
    <property type="evidence" value="ECO:0007669"/>
    <property type="project" value="InterPro"/>
</dbReference>
<keyword evidence="2" id="KW-1185">Reference proteome</keyword>
<dbReference type="Proteomes" id="UP000005627">
    <property type="component" value="Chromosome 3"/>
</dbReference>
<dbReference type="GO" id="GO:0000245">
    <property type="term" value="P:spliceosomal complex assembly"/>
    <property type="evidence" value="ECO:0007669"/>
    <property type="project" value="EnsemblFungi"/>
</dbReference>
<dbReference type="KEGG" id="tdl:TDEL_0C04890"/>
<dbReference type="Gene3D" id="1.20.58.1070">
    <property type="match status" value="1"/>
</dbReference>
<accession>G8ZS86</accession>
<evidence type="ECO:0000313" key="1">
    <source>
        <dbReference type="EMBL" id="CCE91378.1"/>
    </source>
</evidence>
<dbReference type="OrthoDB" id="428895at2759"/>
<organism evidence="1 2">
    <name type="scientific">Torulaspora delbrueckii</name>
    <name type="common">Yeast</name>
    <name type="synonym">Candida colliculosa</name>
    <dbReference type="NCBI Taxonomy" id="4950"/>
    <lineage>
        <taxon>Eukaryota</taxon>
        <taxon>Fungi</taxon>
        <taxon>Dikarya</taxon>
        <taxon>Ascomycota</taxon>
        <taxon>Saccharomycotina</taxon>
        <taxon>Saccharomycetes</taxon>
        <taxon>Saccharomycetales</taxon>
        <taxon>Saccharomycetaceae</taxon>
        <taxon>Torulaspora</taxon>
    </lineage>
</organism>
<dbReference type="GeneID" id="11500713"/>
<dbReference type="RefSeq" id="XP_003680589.1">
    <property type="nucleotide sequence ID" value="XM_003680541.1"/>
</dbReference>
<dbReference type="STRING" id="1076872.G8ZS86"/>
<dbReference type="Pfam" id="PF04938">
    <property type="entry name" value="SIP1"/>
    <property type="match status" value="1"/>
</dbReference>
<dbReference type="AlphaFoldDB" id="G8ZS86"/>
<evidence type="ECO:0000313" key="2">
    <source>
        <dbReference type="Proteomes" id="UP000005627"/>
    </source>
</evidence>
<evidence type="ECO:0008006" key="3">
    <source>
        <dbReference type="Google" id="ProtNLM"/>
    </source>
</evidence>
<name>G8ZS86_TORDE</name>
<gene>
    <name evidence="1" type="primary">TDEL0C04890</name>
    <name evidence="1" type="ORF">TDEL_0C04890</name>
</gene>
<protein>
    <recommendedName>
        <fullName evidence="3">Pre-mRNA-splicing factor BRR1</fullName>
    </recommendedName>
</protein>
<dbReference type="eggNOG" id="ENOG502S02X">
    <property type="taxonomic scope" value="Eukaryota"/>
</dbReference>
<reference evidence="1 2" key="1">
    <citation type="journal article" date="2011" name="Proc. Natl. Acad. Sci. U.S.A.">
        <title>Evolutionary erosion of yeast sex chromosomes by mating-type switching accidents.</title>
        <authorList>
            <person name="Gordon J.L."/>
            <person name="Armisen D."/>
            <person name="Proux-Wera E."/>
            <person name="Oheigeartaigh S.S."/>
            <person name="Byrne K.P."/>
            <person name="Wolfe K.H."/>
        </authorList>
    </citation>
    <scope>NUCLEOTIDE SEQUENCE [LARGE SCALE GENOMIC DNA]</scope>
    <source>
        <strain evidence="2">ATCC 10662 / CBS 1146 / NBRC 0425 / NCYC 2629 / NRRL Y-866</strain>
    </source>
</reference>
<dbReference type="HOGENOM" id="CLU_748374_0_0_1"/>
<dbReference type="GO" id="GO:0017069">
    <property type="term" value="F:snRNA binding"/>
    <property type="evidence" value="ECO:0007669"/>
    <property type="project" value="EnsemblFungi"/>
</dbReference>
<dbReference type="InParanoid" id="G8ZS86"/>
<dbReference type="GO" id="GO:0030532">
    <property type="term" value="C:small nuclear ribonucleoprotein complex"/>
    <property type="evidence" value="ECO:0007669"/>
    <property type="project" value="EnsemblFungi"/>
</dbReference>